<evidence type="ECO:0000313" key="4">
    <source>
        <dbReference type="Proteomes" id="UP000245119"/>
    </source>
</evidence>
<comment type="caution">
    <text evidence="3">The sequence shown here is derived from an EMBL/GenBank/DDBJ whole genome shotgun (WGS) entry which is preliminary data.</text>
</comment>
<feature type="compositionally biased region" description="Basic and acidic residues" evidence="1">
    <location>
        <begin position="232"/>
        <end position="247"/>
    </location>
</feature>
<dbReference type="Pfam" id="PF13843">
    <property type="entry name" value="DDE_Tnp_1_7"/>
    <property type="match status" value="1"/>
</dbReference>
<feature type="domain" description="PiggyBac transposable element-derived protein" evidence="2">
    <location>
        <begin position="292"/>
        <end position="533"/>
    </location>
</feature>
<protein>
    <recommendedName>
        <fullName evidence="2">PiggyBac transposable element-derived protein domain-containing protein</fullName>
    </recommendedName>
</protein>
<reference evidence="3 4" key="1">
    <citation type="submission" date="2018-04" db="EMBL/GenBank/DDBJ databases">
        <title>The genome of golden apple snail Pomacea canaliculata provides insight into stress tolerance and invasive adaptation.</title>
        <authorList>
            <person name="Liu C."/>
            <person name="Liu B."/>
            <person name="Ren Y."/>
            <person name="Zhang Y."/>
            <person name="Wang H."/>
            <person name="Li S."/>
            <person name="Jiang F."/>
            <person name="Yin L."/>
            <person name="Zhang G."/>
            <person name="Qian W."/>
            <person name="Fan W."/>
        </authorList>
    </citation>
    <scope>NUCLEOTIDE SEQUENCE [LARGE SCALE GENOMIC DNA]</scope>
    <source>
        <strain evidence="3">SZHN2017</strain>
        <tissue evidence="3">Muscle</tissue>
    </source>
</reference>
<name>A0A2T7NQR9_POMCA</name>
<dbReference type="InterPro" id="IPR029526">
    <property type="entry name" value="PGBD"/>
</dbReference>
<feature type="region of interest" description="Disordered" evidence="1">
    <location>
        <begin position="230"/>
        <end position="269"/>
    </location>
</feature>
<proteinExistence type="predicted"/>
<gene>
    <name evidence="3" type="ORF">C0Q70_16791</name>
</gene>
<organism evidence="3 4">
    <name type="scientific">Pomacea canaliculata</name>
    <name type="common">Golden apple snail</name>
    <dbReference type="NCBI Taxonomy" id="400727"/>
    <lineage>
        <taxon>Eukaryota</taxon>
        <taxon>Metazoa</taxon>
        <taxon>Spiralia</taxon>
        <taxon>Lophotrochozoa</taxon>
        <taxon>Mollusca</taxon>
        <taxon>Gastropoda</taxon>
        <taxon>Caenogastropoda</taxon>
        <taxon>Architaenioglossa</taxon>
        <taxon>Ampullarioidea</taxon>
        <taxon>Ampullariidae</taxon>
        <taxon>Pomacea</taxon>
    </lineage>
</organism>
<dbReference type="PANTHER" id="PTHR46599">
    <property type="entry name" value="PIGGYBAC TRANSPOSABLE ELEMENT-DERIVED PROTEIN 4"/>
    <property type="match status" value="1"/>
</dbReference>
<dbReference type="STRING" id="400727.A0A2T7NQR9"/>
<dbReference type="OrthoDB" id="6147624at2759"/>
<sequence>MMSEDVIKPEMLSYTIVSEVHVQNLQCAKTLELPDVRVKTEIPEESGSGKGSQHMSDMTFMEDAGNYYGLEDFADNSFINIKSETQEDMTLSSFAVTGTVGMTQSQWTGLPERDLPELLIDKIKEEGDEDVGTVQLTTGETYRIKRCLSPTALESDSRRPRSAQVIQHDMTACSQMADQQHTTDFLALFGTDNMMLQEVTDMEQNVLIPGKCEDFDKDIERNEFAYQQLKGSKNDISDGEAMSRNHLDSSPGTSRKFSQVSSAEDDSSKYGTKWTDDLRCYPIVPPFTGEEGHDTLHKIRPVYDHLRCVFKSLYVPEQDISIREIICPWKGRGEMNACRMDAPSECGMQIHEMCENSSGYIYDFEVQAGERGESTSSAAVCYRLLTPLKNKGYTVFMGSYYCCPALAEKLASEDIMVVGICCKDRLGMPEDLQQSVLQTGEQMYRRKGQMLALKWHQDNDVYMLTTMHRPVMVHVKSGTQDGIQPAALVSFTKNMAGVDRNSEVFGFMPAYCHTLKWWKKLFFYLLALTVMQAHTLHSKYLKTKSQKPWLVDRFWKHLLEEMEVAYK</sequence>
<evidence type="ECO:0000259" key="2">
    <source>
        <dbReference type="Pfam" id="PF13843"/>
    </source>
</evidence>
<dbReference type="Proteomes" id="UP000245119">
    <property type="component" value="Linkage Group LG10"/>
</dbReference>
<feature type="compositionally biased region" description="Polar residues" evidence="1">
    <location>
        <begin position="248"/>
        <end position="262"/>
    </location>
</feature>
<accession>A0A2T7NQR9</accession>
<evidence type="ECO:0000256" key="1">
    <source>
        <dbReference type="SAM" id="MobiDB-lite"/>
    </source>
</evidence>
<dbReference type="AlphaFoldDB" id="A0A2T7NQR9"/>
<evidence type="ECO:0000313" key="3">
    <source>
        <dbReference type="EMBL" id="PVD23519.1"/>
    </source>
</evidence>
<dbReference type="PANTHER" id="PTHR46599:SF3">
    <property type="entry name" value="PIGGYBAC TRANSPOSABLE ELEMENT-DERIVED PROTEIN 4"/>
    <property type="match status" value="1"/>
</dbReference>
<keyword evidence="4" id="KW-1185">Reference proteome</keyword>
<dbReference type="EMBL" id="PZQS01000010">
    <property type="protein sequence ID" value="PVD23519.1"/>
    <property type="molecule type" value="Genomic_DNA"/>
</dbReference>